<dbReference type="Proteomes" id="UP000326924">
    <property type="component" value="Unassembled WGS sequence"/>
</dbReference>
<evidence type="ECO:0000256" key="1">
    <source>
        <dbReference type="ARBA" id="ARBA00008056"/>
    </source>
</evidence>
<keyword evidence="2" id="KW-0479">Metal-binding</keyword>
<feature type="domain" description="Fe2OG dioxygenase" evidence="3">
    <location>
        <begin position="90"/>
        <end position="202"/>
    </location>
</feature>
<keyword evidence="5" id="KW-1185">Reference proteome</keyword>
<keyword evidence="2" id="KW-0560">Oxidoreductase</keyword>
<protein>
    <submittedName>
        <fullName evidence="4">Oxidoreductase, variant 2</fullName>
    </submittedName>
</protein>
<evidence type="ECO:0000313" key="4">
    <source>
        <dbReference type="EMBL" id="KAA8910512.1"/>
    </source>
</evidence>
<comment type="caution">
    <text evidence="4">The sequence shown here is derived from an EMBL/GenBank/DDBJ whole genome shotgun (WGS) entry which is preliminary data.</text>
</comment>
<reference evidence="4 5" key="1">
    <citation type="submission" date="2019-09" db="EMBL/GenBank/DDBJ databases">
        <title>Draft genome of the ectomycorrhizal ascomycete Sphaerosporella brunnea.</title>
        <authorList>
            <consortium name="DOE Joint Genome Institute"/>
            <person name="Benucci G.M."/>
            <person name="Marozzi G."/>
            <person name="Antonielli L."/>
            <person name="Sanchez S."/>
            <person name="Marco P."/>
            <person name="Wang X."/>
            <person name="Falini L.B."/>
            <person name="Barry K."/>
            <person name="Haridas S."/>
            <person name="Lipzen A."/>
            <person name="Labutti K."/>
            <person name="Grigoriev I.V."/>
            <person name="Murat C."/>
            <person name="Martin F."/>
            <person name="Albertini E."/>
            <person name="Donnini D."/>
            <person name="Bonito G."/>
        </authorList>
    </citation>
    <scope>NUCLEOTIDE SEQUENCE [LARGE SCALE GENOMIC DNA]</scope>
    <source>
        <strain evidence="4 5">Sb_GMNB300</strain>
    </source>
</reference>
<dbReference type="Gene3D" id="2.60.120.330">
    <property type="entry name" value="B-lactam Antibiotic, Isopenicillin N Synthase, Chain"/>
    <property type="match status" value="1"/>
</dbReference>
<evidence type="ECO:0000259" key="3">
    <source>
        <dbReference type="PROSITE" id="PS51471"/>
    </source>
</evidence>
<dbReference type="InParanoid" id="A0A5J5F367"/>
<dbReference type="OrthoDB" id="406156at2759"/>
<dbReference type="PANTHER" id="PTHR47990">
    <property type="entry name" value="2-OXOGLUTARATE (2OG) AND FE(II)-DEPENDENT OXYGENASE SUPERFAMILY PROTEIN-RELATED"/>
    <property type="match status" value="1"/>
</dbReference>
<comment type="similarity">
    <text evidence="1 2">Belongs to the iron/ascorbate-dependent oxidoreductase family.</text>
</comment>
<gene>
    <name evidence="4" type="ORF">FN846DRAFT_938849</name>
</gene>
<dbReference type="AlphaFoldDB" id="A0A5J5F367"/>
<accession>A0A5J5F367</accession>
<dbReference type="GO" id="GO:0016491">
    <property type="term" value="F:oxidoreductase activity"/>
    <property type="evidence" value="ECO:0007669"/>
    <property type="project" value="UniProtKB-KW"/>
</dbReference>
<evidence type="ECO:0000313" key="5">
    <source>
        <dbReference type="Proteomes" id="UP000326924"/>
    </source>
</evidence>
<evidence type="ECO:0000256" key="2">
    <source>
        <dbReference type="RuleBase" id="RU003682"/>
    </source>
</evidence>
<dbReference type="InterPro" id="IPR005123">
    <property type="entry name" value="Oxoglu/Fe-dep_dioxygenase_dom"/>
</dbReference>
<name>A0A5J5F367_9PEZI</name>
<dbReference type="InterPro" id="IPR044861">
    <property type="entry name" value="IPNS-like_FE2OG_OXY"/>
</dbReference>
<dbReference type="EMBL" id="VXIS01000045">
    <property type="protein sequence ID" value="KAA8910512.1"/>
    <property type="molecule type" value="Genomic_DNA"/>
</dbReference>
<dbReference type="GO" id="GO:0046872">
    <property type="term" value="F:metal ion binding"/>
    <property type="evidence" value="ECO:0007669"/>
    <property type="project" value="UniProtKB-KW"/>
</dbReference>
<organism evidence="4 5">
    <name type="scientific">Sphaerosporella brunnea</name>
    <dbReference type="NCBI Taxonomy" id="1250544"/>
    <lineage>
        <taxon>Eukaryota</taxon>
        <taxon>Fungi</taxon>
        <taxon>Dikarya</taxon>
        <taxon>Ascomycota</taxon>
        <taxon>Pezizomycotina</taxon>
        <taxon>Pezizomycetes</taxon>
        <taxon>Pezizales</taxon>
        <taxon>Pyronemataceae</taxon>
        <taxon>Sphaerosporella</taxon>
    </lineage>
</organism>
<proteinExistence type="inferred from homology"/>
<dbReference type="Pfam" id="PF03171">
    <property type="entry name" value="2OG-FeII_Oxy"/>
    <property type="match status" value="1"/>
</dbReference>
<keyword evidence="2" id="KW-0408">Iron</keyword>
<sequence>MLSETLDPPNQKRGDFKQAMNFGEFTASGEPQQPITAALSPHIPAIAAFSAQCAALSRRIMRLFAQALKIAPDAGGKEYFTACHTSANGPSGSIMRLLYYPAAPPDFDPASDIRAGAHSDYGSLTLLFQHRNETGLEILSPNGGWNPVPVVPEAICVNIGDLLSYWTGGLLRSTIHRVVVPKDQNGDLDKAERYSMVYFCHPVDTTPLVVIPSEMVRARGGRGANDTERKVLTAAEHLKSRLAATYGWKN</sequence>
<dbReference type="PROSITE" id="PS51471">
    <property type="entry name" value="FE2OG_OXY"/>
    <property type="match status" value="1"/>
</dbReference>
<dbReference type="InterPro" id="IPR027443">
    <property type="entry name" value="IPNS-like_sf"/>
</dbReference>
<dbReference type="SUPFAM" id="SSF51197">
    <property type="entry name" value="Clavaminate synthase-like"/>
    <property type="match status" value="1"/>
</dbReference>
<dbReference type="InterPro" id="IPR050231">
    <property type="entry name" value="Iron_ascorbate_oxido_reductase"/>
</dbReference>